<dbReference type="InterPro" id="IPR027417">
    <property type="entry name" value="P-loop_NTPase"/>
</dbReference>
<dbReference type="AlphaFoldDB" id="A0A9D0ZSB0"/>
<comment type="caution">
    <text evidence="1">The sequence shown here is derived from an EMBL/GenBank/DDBJ whole genome shotgun (WGS) entry which is preliminary data.</text>
</comment>
<gene>
    <name evidence="1" type="ORF">IAB27_06355</name>
</gene>
<protein>
    <submittedName>
        <fullName evidence="1">AAA family ATPase</fullName>
    </submittedName>
</protein>
<evidence type="ECO:0000313" key="2">
    <source>
        <dbReference type="Proteomes" id="UP000886786"/>
    </source>
</evidence>
<name>A0A9D0ZSB0_9FIRM</name>
<organism evidence="1 2">
    <name type="scientific">Candidatus Coprosoma intestinipullorum</name>
    <dbReference type="NCBI Taxonomy" id="2840752"/>
    <lineage>
        <taxon>Bacteria</taxon>
        <taxon>Bacillati</taxon>
        <taxon>Bacillota</taxon>
        <taxon>Bacillota incertae sedis</taxon>
        <taxon>Candidatus Coprosoma</taxon>
    </lineage>
</organism>
<accession>A0A9D0ZSB0</accession>
<reference evidence="1" key="1">
    <citation type="submission" date="2020-10" db="EMBL/GenBank/DDBJ databases">
        <authorList>
            <person name="Gilroy R."/>
        </authorList>
    </citation>
    <scope>NUCLEOTIDE SEQUENCE</scope>
    <source>
        <strain evidence="1">CHK147-3167</strain>
    </source>
</reference>
<dbReference type="Gene3D" id="3.40.50.300">
    <property type="entry name" value="P-loop containing nucleotide triphosphate hydrolases"/>
    <property type="match status" value="1"/>
</dbReference>
<dbReference type="Pfam" id="PF13671">
    <property type="entry name" value="AAA_33"/>
    <property type="match status" value="1"/>
</dbReference>
<dbReference type="PRINTS" id="PR01100">
    <property type="entry name" value="SHIKIMTKNASE"/>
</dbReference>
<dbReference type="EMBL" id="DVFV01000107">
    <property type="protein sequence ID" value="HIQ91222.1"/>
    <property type="molecule type" value="Genomic_DNA"/>
</dbReference>
<dbReference type="PANTHER" id="PTHR37807:SF3">
    <property type="entry name" value="OS07G0160300 PROTEIN"/>
    <property type="match status" value="1"/>
</dbReference>
<reference evidence="1" key="2">
    <citation type="journal article" date="2021" name="PeerJ">
        <title>Extensive microbial diversity within the chicken gut microbiome revealed by metagenomics and culture.</title>
        <authorList>
            <person name="Gilroy R."/>
            <person name="Ravi A."/>
            <person name="Getino M."/>
            <person name="Pursley I."/>
            <person name="Horton D.L."/>
            <person name="Alikhan N.F."/>
            <person name="Baker D."/>
            <person name="Gharbi K."/>
            <person name="Hall N."/>
            <person name="Watson M."/>
            <person name="Adriaenssens E.M."/>
            <person name="Foster-Nyarko E."/>
            <person name="Jarju S."/>
            <person name="Secka A."/>
            <person name="Antonio M."/>
            <person name="Oren A."/>
            <person name="Chaudhuri R.R."/>
            <person name="La Ragione R."/>
            <person name="Hildebrand F."/>
            <person name="Pallen M.J."/>
        </authorList>
    </citation>
    <scope>NUCLEOTIDE SEQUENCE</scope>
    <source>
        <strain evidence="1">CHK147-3167</strain>
    </source>
</reference>
<dbReference type="Proteomes" id="UP000886786">
    <property type="component" value="Unassembled WGS sequence"/>
</dbReference>
<dbReference type="SUPFAM" id="SSF52540">
    <property type="entry name" value="P-loop containing nucleoside triphosphate hydrolases"/>
    <property type="match status" value="1"/>
</dbReference>
<sequence length="174" mass="20440">MKKPIFLIFVGVPGSGKTTLSKIIASKYSFSRVSTDEIKVELEDQCKKYDISELFEIQRQKFVELMNSKVNIISDSNSDKVCFRQKLVELAEEFNYDYSIIYLKNNYHELVKRVRLRKNSLDKSKRFVSEEILKKYIYDLEVPSNACVVDTSSDVQECVRKIILYLEEKYGKFK</sequence>
<evidence type="ECO:0000313" key="1">
    <source>
        <dbReference type="EMBL" id="HIQ91222.1"/>
    </source>
</evidence>
<proteinExistence type="predicted"/>
<dbReference type="PANTHER" id="PTHR37807">
    <property type="entry name" value="OS07G0160300 PROTEIN"/>
    <property type="match status" value="1"/>
</dbReference>